<dbReference type="Proteomes" id="UP000005446">
    <property type="component" value="Unassembled WGS sequence"/>
</dbReference>
<keyword evidence="5 11" id="KW-0418">Kinase</keyword>
<dbReference type="SUPFAM" id="SSF52833">
    <property type="entry name" value="Thioredoxin-like"/>
    <property type="match status" value="1"/>
</dbReference>
<evidence type="ECO:0000256" key="9">
    <source>
        <dbReference type="SAM" id="MobiDB-lite"/>
    </source>
</evidence>
<gene>
    <name evidence="11" type="ORF">M7I_0559</name>
</gene>
<dbReference type="GO" id="GO:0005524">
    <property type="term" value="F:ATP binding"/>
    <property type="evidence" value="ECO:0007669"/>
    <property type="project" value="UniProtKB-KW"/>
</dbReference>
<dbReference type="Pfam" id="PF14555">
    <property type="entry name" value="UBA_4"/>
    <property type="match status" value="1"/>
</dbReference>
<dbReference type="SMART" id="SM00220">
    <property type="entry name" value="S_TKc"/>
    <property type="match status" value="1"/>
</dbReference>
<keyword evidence="4" id="KW-0547">Nucleotide-binding</keyword>
<feature type="region of interest" description="Disordered" evidence="9">
    <location>
        <begin position="194"/>
        <end position="220"/>
    </location>
</feature>
<dbReference type="Gene3D" id="1.10.8.10">
    <property type="entry name" value="DNA helicase RuvA subunit, C-terminal domain"/>
    <property type="match status" value="1"/>
</dbReference>
<evidence type="ECO:0000256" key="1">
    <source>
        <dbReference type="ARBA" id="ARBA00008874"/>
    </source>
</evidence>
<proteinExistence type="inferred from homology"/>
<feature type="region of interest" description="Disordered" evidence="9">
    <location>
        <begin position="393"/>
        <end position="464"/>
    </location>
</feature>
<accession>H0EDV0</accession>
<evidence type="ECO:0000256" key="3">
    <source>
        <dbReference type="ARBA" id="ARBA00022679"/>
    </source>
</evidence>
<dbReference type="InterPro" id="IPR036249">
    <property type="entry name" value="Thioredoxin-like_sf"/>
</dbReference>
<organism evidence="11 12">
    <name type="scientific">Glarea lozoyensis (strain ATCC 74030 / MF5533)</name>
    <dbReference type="NCBI Taxonomy" id="1104152"/>
    <lineage>
        <taxon>Eukaryota</taxon>
        <taxon>Fungi</taxon>
        <taxon>Dikarya</taxon>
        <taxon>Ascomycota</taxon>
        <taxon>Pezizomycotina</taxon>
        <taxon>Leotiomycetes</taxon>
        <taxon>Helotiales</taxon>
        <taxon>Helotiaceae</taxon>
        <taxon>Glarea</taxon>
    </lineage>
</organism>
<feature type="compositionally biased region" description="Polar residues" evidence="9">
    <location>
        <begin position="206"/>
        <end position="219"/>
    </location>
</feature>
<protein>
    <submittedName>
        <fullName evidence="11">Putative Serine/threonine-protein kinase svkA</fullName>
    </submittedName>
</protein>
<comment type="caution">
    <text evidence="11">The sequence shown here is derived from an EMBL/GenBank/DDBJ whole genome shotgun (WGS) entry which is preliminary data.</text>
</comment>
<comment type="catalytic activity">
    <reaction evidence="7">
        <text>L-threonyl-[protein] + ATP = O-phospho-L-threonyl-[protein] + ADP + H(+)</text>
        <dbReference type="Rhea" id="RHEA:46608"/>
        <dbReference type="Rhea" id="RHEA-COMP:11060"/>
        <dbReference type="Rhea" id="RHEA-COMP:11605"/>
        <dbReference type="ChEBI" id="CHEBI:15378"/>
        <dbReference type="ChEBI" id="CHEBI:30013"/>
        <dbReference type="ChEBI" id="CHEBI:30616"/>
        <dbReference type="ChEBI" id="CHEBI:61977"/>
        <dbReference type="ChEBI" id="CHEBI:456216"/>
        <dbReference type="EC" id="2.7.11.1"/>
    </reaction>
</comment>
<dbReference type="GO" id="GO:0005737">
    <property type="term" value="C:cytoplasm"/>
    <property type="evidence" value="ECO:0007669"/>
    <property type="project" value="TreeGrafter"/>
</dbReference>
<evidence type="ECO:0000313" key="11">
    <source>
        <dbReference type="EMBL" id="EHL03340.1"/>
    </source>
</evidence>
<dbReference type="InParanoid" id="H0EDV0"/>
<feature type="domain" description="Protein kinase" evidence="10">
    <location>
        <begin position="461"/>
        <end position="758"/>
    </location>
</feature>
<dbReference type="Gene3D" id="3.10.20.90">
    <property type="entry name" value="Phosphatidylinositol 3-kinase Catalytic Subunit, Chain A, domain 1"/>
    <property type="match status" value="1"/>
</dbReference>
<dbReference type="PANTHER" id="PTHR48012:SF10">
    <property type="entry name" value="FI20177P1"/>
    <property type="match status" value="1"/>
</dbReference>
<comment type="catalytic activity">
    <reaction evidence="8">
        <text>L-seryl-[protein] + ATP = O-phospho-L-seryl-[protein] + ADP + H(+)</text>
        <dbReference type="Rhea" id="RHEA:17989"/>
        <dbReference type="Rhea" id="RHEA-COMP:9863"/>
        <dbReference type="Rhea" id="RHEA-COMP:11604"/>
        <dbReference type="ChEBI" id="CHEBI:15378"/>
        <dbReference type="ChEBI" id="CHEBI:29999"/>
        <dbReference type="ChEBI" id="CHEBI:30616"/>
        <dbReference type="ChEBI" id="CHEBI:83421"/>
        <dbReference type="ChEBI" id="CHEBI:456216"/>
        <dbReference type="EC" id="2.7.11.1"/>
    </reaction>
</comment>
<dbReference type="Gene3D" id="1.10.510.10">
    <property type="entry name" value="Transferase(Phosphotransferase) domain 1"/>
    <property type="match status" value="1"/>
</dbReference>
<dbReference type="InterPro" id="IPR000719">
    <property type="entry name" value="Prot_kinase_dom"/>
</dbReference>
<feature type="region of interest" description="Disordered" evidence="9">
    <location>
        <begin position="45"/>
        <end position="92"/>
    </location>
</feature>
<dbReference type="CDD" id="cd01767">
    <property type="entry name" value="UBX"/>
    <property type="match status" value="1"/>
</dbReference>
<dbReference type="InterPro" id="IPR029071">
    <property type="entry name" value="Ubiquitin-like_domsf"/>
</dbReference>
<dbReference type="CDD" id="cd02958">
    <property type="entry name" value="UAS"/>
    <property type="match status" value="1"/>
</dbReference>
<evidence type="ECO:0000256" key="8">
    <source>
        <dbReference type="ARBA" id="ARBA00048679"/>
    </source>
</evidence>
<dbReference type="SUPFAM" id="SSF56112">
    <property type="entry name" value="Protein kinase-like (PK-like)"/>
    <property type="match status" value="1"/>
</dbReference>
<dbReference type="Pfam" id="PF13899">
    <property type="entry name" value="Thioredoxin_7"/>
    <property type="match status" value="1"/>
</dbReference>
<evidence type="ECO:0000256" key="4">
    <source>
        <dbReference type="ARBA" id="ARBA00022741"/>
    </source>
</evidence>
<evidence type="ECO:0000313" key="12">
    <source>
        <dbReference type="Proteomes" id="UP000005446"/>
    </source>
</evidence>
<reference evidence="11 12" key="1">
    <citation type="journal article" date="2012" name="Eukaryot. Cell">
        <title>Genome sequence of the fungus Glarea lozoyensis: the first genome sequence of a species from the Helotiaceae family.</title>
        <authorList>
            <person name="Youssar L."/>
            <person name="Gruening B.A."/>
            <person name="Erxleben A."/>
            <person name="Guenther S."/>
            <person name="Huettel W."/>
        </authorList>
    </citation>
    <scope>NUCLEOTIDE SEQUENCE [LARGE SCALE GENOMIC DNA]</scope>
    <source>
        <strain evidence="12">ATCC 74030 / MF5533</strain>
    </source>
</reference>
<evidence type="ECO:0000256" key="2">
    <source>
        <dbReference type="ARBA" id="ARBA00022527"/>
    </source>
</evidence>
<dbReference type="Gene3D" id="3.30.200.20">
    <property type="entry name" value="Phosphorylase Kinase, domain 1"/>
    <property type="match status" value="1"/>
</dbReference>
<dbReference type="OrthoDB" id="270602at2759"/>
<evidence type="ECO:0000259" key="10">
    <source>
        <dbReference type="PROSITE" id="PS50011"/>
    </source>
</evidence>
<dbReference type="SUPFAM" id="SSF54236">
    <property type="entry name" value="Ubiquitin-like"/>
    <property type="match status" value="1"/>
</dbReference>
<name>H0EDV0_GLAL7</name>
<sequence>MDDAVETFKMVTGAIDPVARRYLEMTENDAQQAIALFFDSPDLASGVDQAASSSAPPIPSASRPRGVNHNESQSASRTIDLDDDDDEDDLPEFDENEHAAALGRAADLEDDEAMARRMQEEMYAGGDAAGGLGGDDVRAPIARTTETLVGGSDGPWGHEDMEAAIAQQMRMRQNRSAPRAGVFNQRAVSSIWDESADPATRREGLSQATGGASDSSSKTARLAELYRPPFEIMRQMSWDAARELGKEEEKWILVNIQDASIFDCQQLNRDIWKDQGIKEVVKENFLFMQFNKDDTRGATYIQYYFQASDSQSAYPHIAIVDPRTGEQVKVWSGPPVPKAPDFLMQLIEFLDRYSLDLSKKNPVARRKEEKPKAVDVDRLTEDEMLDLALQNSLGSGAASGPKENDPDELTKSFGDLSKGKGRATDEDTELEATGNDTETIVPNTYSKISSSNAHTEPDPGPDVTRIQFRHSNGRVVRKFKITDPVERLFEWLKAEPLDGKVGVPFDLRAMPAGKDLGEQLNETIDSAGLKMGSAQQLIGESRPSEARVPYTSINLDRGHIISQFTAQRFDRVGSQLHNVKVDKRTGQAVAIKVIDVENAEDEVEDIIQEISILSELHSPYVTHYYGSDIKAANVLLGANGQVKLADFGVSGQLSATMTKKNTFVGTPFWMAPEVIKQSGYDHKADIWSLGITALELANGEPPYSDIHPMKVLFLIPKNPAPELEGNFSKAFKEFVELCLQKDPRKRPSAKELLKHPFV</sequence>
<keyword evidence="2" id="KW-0723">Serine/threonine-protein kinase</keyword>
<feature type="compositionally biased region" description="Low complexity" evidence="9">
    <location>
        <begin position="50"/>
        <end position="65"/>
    </location>
</feature>
<feature type="compositionally biased region" description="Acidic residues" evidence="9">
    <location>
        <begin position="81"/>
        <end position="92"/>
    </location>
</feature>
<dbReference type="FunCoup" id="H0EDV0">
    <property type="interactions" value="553"/>
</dbReference>
<dbReference type="PANTHER" id="PTHR48012">
    <property type="entry name" value="STERILE20-LIKE KINASE, ISOFORM B-RELATED"/>
    <property type="match status" value="1"/>
</dbReference>
<dbReference type="PROSITE" id="PS50011">
    <property type="entry name" value="PROTEIN_KINASE_DOM"/>
    <property type="match status" value="1"/>
</dbReference>
<dbReference type="InterPro" id="IPR006577">
    <property type="entry name" value="UAS"/>
</dbReference>
<dbReference type="EMBL" id="AGUE01000010">
    <property type="protein sequence ID" value="EHL03340.1"/>
    <property type="molecule type" value="Genomic_DNA"/>
</dbReference>
<dbReference type="Gene3D" id="3.40.30.10">
    <property type="entry name" value="Glutaredoxin"/>
    <property type="match status" value="1"/>
</dbReference>
<evidence type="ECO:0000256" key="5">
    <source>
        <dbReference type="ARBA" id="ARBA00022777"/>
    </source>
</evidence>
<comment type="similarity">
    <text evidence="1">Belongs to the protein kinase superfamily. STE Ser/Thr protein kinase family. STE20 subfamily.</text>
</comment>
<dbReference type="InterPro" id="IPR050629">
    <property type="entry name" value="STE20/SPS1-PAK"/>
</dbReference>
<evidence type="ECO:0000256" key="7">
    <source>
        <dbReference type="ARBA" id="ARBA00047899"/>
    </source>
</evidence>
<dbReference type="Pfam" id="PF00069">
    <property type="entry name" value="Pkinase"/>
    <property type="match status" value="1"/>
</dbReference>
<dbReference type="HOGENOM" id="CLU_021255_2_0_1"/>
<keyword evidence="6" id="KW-0067">ATP-binding</keyword>
<dbReference type="GO" id="GO:0004674">
    <property type="term" value="F:protein serine/threonine kinase activity"/>
    <property type="evidence" value="ECO:0007669"/>
    <property type="project" value="UniProtKB-KW"/>
</dbReference>
<keyword evidence="12" id="KW-1185">Reference proteome</keyword>
<keyword evidence="3" id="KW-0808">Transferase</keyword>
<evidence type="ECO:0000256" key="6">
    <source>
        <dbReference type="ARBA" id="ARBA00022840"/>
    </source>
</evidence>
<dbReference type="SMART" id="SM00594">
    <property type="entry name" value="UAS"/>
    <property type="match status" value="1"/>
</dbReference>
<dbReference type="AlphaFoldDB" id="H0EDV0"/>
<dbReference type="InterPro" id="IPR011009">
    <property type="entry name" value="Kinase-like_dom_sf"/>
</dbReference>
<feature type="compositionally biased region" description="Polar residues" evidence="9">
    <location>
        <begin position="434"/>
        <end position="454"/>
    </location>
</feature>